<accession>A0A8H5UV46</accession>
<evidence type="ECO:0000313" key="2">
    <source>
        <dbReference type="Proteomes" id="UP000544095"/>
    </source>
</evidence>
<reference evidence="1 2" key="1">
    <citation type="submission" date="2020-05" db="EMBL/GenBank/DDBJ databases">
        <title>Identification and distribution of gene clusters putatively required for synthesis of sphingolipid metabolism inhibitors in phylogenetically diverse species of the filamentous fungus Fusarium.</title>
        <authorList>
            <person name="Kim H.-S."/>
            <person name="Busman M."/>
            <person name="Brown D.W."/>
            <person name="Divon H."/>
            <person name="Uhlig S."/>
            <person name="Proctor R.H."/>
        </authorList>
    </citation>
    <scope>NUCLEOTIDE SEQUENCE [LARGE SCALE GENOMIC DNA]</scope>
    <source>
        <strain evidence="1 2">NRRL 25211</strain>
    </source>
</reference>
<proteinExistence type="predicted"/>
<dbReference type="EMBL" id="JAAOAR010000103">
    <property type="protein sequence ID" value="KAF5600407.1"/>
    <property type="molecule type" value="Genomic_DNA"/>
</dbReference>
<dbReference type="Proteomes" id="UP000544095">
    <property type="component" value="Unassembled WGS sequence"/>
</dbReference>
<protein>
    <submittedName>
        <fullName evidence="1">Uncharacterized protein</fullName>
    </submittedName>
</protein>
<sequence length="202" mass="22940">MALNQEKPGVDVPEVDFTKEGPRRSRMEEFFRQLGLWNPDRVKTIRKNCEKDICILLGSAGFAQVGQAYFEYFVDRKVWYKILKDANLSYDDHPWPSPTGAIPPMDDLSEGASRFYQGWLLGQECTQSPQEDSLKQAAPFATSTVAEIAPSPANFKVDMAQLALSIGEVQALKDELAVVKEQMQKQRADIDRLNYLRRRIVP</sequence>
<gene>
    <name evidence="1" type="ORF">FPANT_2422</name>
</gene>
<organism evidence="1 2">
    <name type="scientific">Fusarium pseudoanthophilum</name>
    <dbReference type="NCBI Taxonomy" id="48495"/>
    <lineage>
        <taxon>Eukaryota</taxon>
        <taxon>Fungi</taxon>
        <taxon>Dikarya</taxon>
        <taxon>Ascomycota</taxon>
        <taxon>Pezizomycotina</taxon>
        <taxon>Sordariomycetes</taxon>
        <taxon>Hypocreomycetidae</taxon>
        <taxon>Hypocreales</taxon>
        <taxon>Nectriaceae</taxon>
        <taxon>Fusarium</taxon>
        <taxon>Fusarium fujikuroi species complex</taxon>
    </lineage>
</organism>
<evidence type="ECO:0000313" key="1">
    <source>
        <dbReference type="EMBL" id="KAF5600407.1"/>
    </source>
</evidence>
<name>A0A8H5UV46_9HYPO</name>
<comment type="caution">
    <text evidence="1">The sequence shown here is derived from an EMBL/GenBank/DDBJ whole genome shotgun (WGS) entry which is preliminary data.</text>
</comment>
<keyword evidence="2" id="KW-1185">Reference proteome</keyword>
<dbReference type="AlphaFoldDB" id="A0A8H5UV46"/>